<gene>
    <name evidence="2" type="ORF">BS47DRAFT_1362858</name>
</gene>
<dbReference type="Pfam" id="PF20236">
    <property type="entry name" value="DUF6593"/>
    <property type="match status" value="1"/>
</dbReference>
<accession>A0A9P6AVP0</accession>
<keyword evidence="3" id="KW-1185">Reference proteome</keyword>
<feature type="domain" description="DUF6593" evidence="1">
    <location>
        <begin position="105"/>
        <end position="204"/>
    </location>
</feature>
<evidence type="ECO:0000313" key="2">
    <source>
        <dbReference type="EMBL" id="KAF9512818.1"/>
    </source>
</evidence>
<dbReference type="Proteomes" id="UP000886523">
    <property type="component" value="Unassembled WGS sequence"/>
</dbReference>
<name>A0A9P6AVP0_9AGAM</name>
<dbReference type="InterPro" id="IPR046528">
    <property type="entry name" value="DUF6593"/>
</dbReference>
<dbReference type="AlphaFoldDB" id="A0A9P6AVP0"/>
<evidence type="ECO:0000313" key="3">
    <source>
        <dbReference type="Proteomes" id="UP000886523"/>
    </source>
</evidence>
<protein>
    <recommendedName>
        <fullName evidence="1">DUF6593 domain-containing protein</fullName>
    </recommendedName>
</protein>
<dbReference type="EMBL" id="MU128981">
    <property type="protein sequence ID" value="KAF9512818.1"/>
    <property type="molecule type" value="Genomic_DNA"/>
</dbReference>
<sequence>MAHDIRLEWEFPREDHDIRNCSAWVWRGEEKQCLYYVKTSFYSAFNLSSQWPTGSHHLPILPFPDRATSVPNRNTRDWIYSIFSLNTYCFKVNLSANPPFPQQFCRLEWKPNKRHGIVWFENKPGVEFNDMLRKSRAESKSRKFVASDGAEYKWKQAGPDDRDLECFPPPTLFIQRGSIATWAANSKSLTVTPGGQAIMDDLVCMLLIHLWRLKWGHTF</sequence>
<reference evidence="2" key="1">
    <citation type="journal article" date="2020" name="Nat. Commun.">
        <title>Large-scale genome sequencing of mycorrhizal fungi provides insights into the early evolution of symbiotic traits.</title>
        <authorList>
            <person name="Miyauchi S."/>
            <person name="Kiss E."/>
            <person name="Kuo A."/>
            <person name="Drula E."/>
            <person name="Kohler A."/>
            <person name="Sanchez-Garcia M."/>
            <person name="Morin E."/>
            <person name="Andreopoulos B."/>
            <person name="Barry K.W."/>
            <person name="Bonito G."/>
            <person name="Buee M."/>
            <person name="Carver A."/>
            <person name="Chen C."/>
            <person name="Cichocki N."/>
            <person name="Clum A."/>
            <person name="Culley D."/>
            <person name="Crous P.W."/>
            <person name="Fauchery L."/>
            <person name="Girlanda M."/>
            <person name="Hayes R.D."/>
            <person name="Keri Z."/>
            <person name="LaButti K."/>
            <person name="Lipzen A."/>
            <person name="Lombard V."/>
            <person name="Magnuson J."/>
            <person name="Maillard F."/>
            <person name="Murat C."/>
            <person name="Nolan M."/>
            <person name="Ohm R.A."/>
            <person name="Pangilinan J."/>
            <person name="Pereira M.F."/>
            <person name="Perotto S."/>
            <person name="Peter M."/>
            <person name="Pfister S."/>
            <person name="Riley R."/>
            <person name="Sitrit Y."/>
            <person name="Stielow J.B."/>
            <person name="Szollosi G."/>
            <person name="Zifcakova L."/>
            <person name="Stursova M."/>
            <person name="Spatafora J.W."/>
            <person name="Tedersoo L."/>
            <person name="Vaario L.M."/>
            <person name="Yamada A."/>
            <person name="Yan M."/>
            <person name="Wang P."/>
            <person name="Xu J."/>
            <person name="Bruns T."/>
            <person name="Baldrian P."/>
            <person name="Vilgalys R."/>
            <person name="Dunand C."/>
            <person name="Henrissat B."/>
            <person name="Grigoriev I.V."/>
            <person name="Hibbett D."/>
            <person name="Nagy L.G."/>
            <person name="Martin F.M."/>
        </authorList>
    </citation>
    <scope>NUCLEOTIDE SEQUENCE</scope>
    <source>
        <strain evidence="2">UP504</strain>
    </source>
</reference>
<dbReference type="OrthoDB" id="3132420at2759"/>
<evidence type="ECO:0000259" key="1">
    <source>
        <dbReference type="Pfam" id="PF20236"/>
    </source>
</evidence>
<organism evidence="2 3">
    <name type="scientific">Hydnum rufescens UP504</name>
    <dbReference type="NCBI Taxonomy" id="1448309"/>
    <lineage>
        <taxon>Eukaryota</taxon>
        <taxon>Fungi</taxon>
        <taxon>Dikarya</taxon>
        <taxon>Basidiomycota</taxon>
        <taxon>Agaricomycotina</taxon>
        <taxon>Agaricomycetes</taxon>
        <taxon>Cantharellales</taxon>
        <taxon>Hydnaceae</taxon>
        <taxon>Hydnum</taxon>
    </lineage>
</organism>
<comment type="caution">
    <text evidence="2">The sequence shown here is derived from an EMBL/GenBank/DDBJ whole genome shotgun (WGS) entry which is preliminary data.</text>
</comment>
<proteinExistence type="predicted"/>